<feature type="region of interest" description="Disordered" evidence="1">
    <location>
        <begin position="149"/>
        <end position="176"/>
    </location>
</feature>
<comment type="caution">
    <text evidence="2">The sequence shown here is derived from an EMBL/GenBank/DDBJ whole genome shotgun (WGS) entry which is preliminary data.</text>
</comment>
<proteinExistence type="predicted"/>
<protein>
    <submittedName>
        <fullName evidence="2">Uncharacterized protein</fullName>
    </submittedName>
</protein>
<dbReference type="Pfam" id="PF09428">
    <property type="entry name" value="DUF2011"/>
    <property type="match status" value="1"/>
</dbReference>
<feature type="compositionally biased region" description="Basic residues" evidence="1">
    <location>
        <begin position="166"/>
        <end position="176"/>
    </location>
</feature>
<evidence type="ECO:0000313" key="3">
    <source>
        <dbReference type="Proteomes" id="UP001310594"/>
    </source>
</evidence>
<evidence type="ECO:0000313" key="2">
    <source>
        <dbReference type="EMBL" id="KAK5703184.1"/>
    </source>
</evidence>
<feature type="region of interest" description="Disordered" evidence="1">
    <location>
        <begin position="1"/>
        <end position="29"/>
    </location>
</feature>
<dbReference type="InterPro" id="IPR018555">
    <property type="entry name" value="C630.06c-like"/>
</dbReference>
<dbReference type="AlphaFoldDB" id="A0AAN8A3F4"/>
<organism evidence="2 3">
    <name type="scientific">Elasticomyces elasticus</name>
    <dbReference type="NCBI Taxonomy" id="574655"/>
    <lineage>
        <taxon>Eukaryota</taxon>
        <taxon>Fungi</taxon>
        <taxon>Dikarya</taxon>
        <taxon>Ascomycota</taxon>
        <taxon>Pezizomycotina</taxon>
        <taxon>Dothideomycetes</taxon>
        <taxon>Dothideomycetidae</taxon>
        <taxon>Mycosphaerellales</taxon>
        <taxon>Teratosphaeriaceae</taxon>
        <taxon>Elasticomyces</taxon>
    </lineage>
</organism>
<feature type="region of interest" description="Disordered" evidence="1">
    <location>
        <begin position="189"/>
        <end position="240"/>
    </location>
</feature>
<feature type="compositionally biased region" description="Basic residues" evidence="1">
    <location>
        <begin position="210"/>
        <end position="222"/>
    </location>
</feature>
<evidence type="ECO:0000256" key="1">
    <source>
        <dbReference type="SAM" id="MobiDB-lite"/>
    </source>
</evidence>
<name>A0AAN8A3F4_9PEZI</name>
<dbReference type="Proteomes" id="UP001310594">
    <property type="component" value="Unassembled WGS sequence"/>
</dbReference>
<accession>A0AAN8A3F4</accession>
<dbReference type="EMBL" id="JAVRQU010000005">
    <property type="protein sequence ID" value="KAK5703184.1"/>
    <property type="molecule type" value="Genomic_DNA"/>
</dbReference>
<feature type="compositionally biased region" description="Basic and acidic residues" evidence="1">
    <location>
        <begin position="195"/>
        <end position="209"/>
    </location>
</feature>
<gene>
    <name evidence="2" type="ORF">LTR97_004133</name>
</gene>
<sequence>MSMERIVSRADLVSPAQTPEPEQDAEITVRPQKFTFFRKTSEADNRPLAEETEDLLDFCLFAPTSATESTNKIRLRSPTPQTTAPGFVVHERNLKYYLAESPTSADKDDYESAALSGTEVVALSRNPWPGSAYPWKVLHVSLQGRRKLAVSTEKGAAPGPTSASATKRKQPGKKARIQIRVKLAAQRAEAGKQQIDAKAREIADRDKRVRLNRVKTLRKRAREKASKAGAKKDGSDGVGD</sequence>
<reference evidence="2" key="1">
    <citation type="submission" date="2023-08" db="EMBL/GenBank/DDBJ databases">
        <title>Black Yeasts Isolated from many extreme environments.</title>
        <authorList>
            <person name="Coleine C."/>
            <person name="Stajich J.E."/>
            <person name="Selbmann L."/>
        </authorList>
    </citation>
    <scope>NUCLEOTIDE SEQUENCE</scope>
    <source>
        <strain evidence="2">CCFEE 5810</strain>
    </source>
</reference>
<feature type="compositionally biased region" description="Basic and acidic residues" evidence="1">
    <location>
        <begin position="223"/>
        <end position="240"/>
    </location>
</feature>